<evidence type="ECO:0000256" key="3">
    <source>
        <dbReference type="ARBA" id="ARBA00022490"/>
    </source>
</evidence>
<dbReference type="Gene3D" id="1.10.10.2770">
    <property type="match status" value="1"/>
</dbReference>
<sequence>MEPKRYVIGTAGHIDHGKTMLTRVLTGVNTDRLKEEQERNISIEPGFAPLTLPSGLTVSIIDVPGHEKLIRQMVAGVAGIDFVLLVVAADEGVMPQTREHLSILDLLGVKNGLLLLSKIDRADPDLLPIIEEDLRGLTRGTFLEGAPLLRISSATGEGIDHLLQVLDEKLPCIEQRKSEAPFRLPVDRSFIVKGAGTVVTGTVQSGSTGPGEELEVLPGGKRVKVRQAQVHSQTVPIVQAGQRAALNLSGINREEVFRGQTVVQPGIWSTSRRIDIRAVSLPELDFSLRQRSLVTLMIGTSEVFAELILYDRKEWKPGEEIYASLVLREPVVAAHGERFILRRPTPATTIGGGEVAEAAALKRKISPASAEEIRQVWVGGLTARILRALDRTLLLTFREIQSVSGEGEATLHAELKALEEAGRILPVASGFASVNTLTRIGEEMTDWLISYHREHPMIPGVPKAEWSARFLPDLDTKEVNTLLAMWEKRRMLIQRGEYISLHSFTPDLPARWKPAVAQVMNRLQREGWTPTEWETLLQEAGIPAKPGEDIRGYLIREATLVPLTEKLLMHREAYDRAVDLAAKTIRREGSLSMQLAKECFGLSRKYLVPLLELMDKKGITRRVGDKRILIQEEKASR</sequence>
<dbReference type="InterPro" id="IPR057335">
    <property type="entry name" value="Beta-barrel_SelB"/>
</dbReference>
<dbReference type="Gene3D" id="1.10.10.10">
    <property type="entry name" value="Winged helix-like DNA-binding domain superfamily/Winged helix DNA-binding domain"/>
    <property type="match status" value="1"/>
</dbReference>
<dbReference type="InterPro" id="IPR027417">
    <property type="entry name" value="P-loop_NTPase"/>
</dbReference>
<evidence type="ECO:0000256" key="7">
    <source>
        <dbReference type="ARBA" id="ARBA00025526"/>
    </source>
</evidence>
<evidence type="ECO:0000256" key="6">
    <source>
        <dbReference type="ARBA" id="ARBA00023134"/>
    </source>
</evidence>
<dbReference type="Pfam" id="PF09107">
    <property type="entry name" value="WHD_3rd_SelB"/>
    <property type="match status" value="1"/>
</dbReference>
<dbReference type="EMBL" id="FTOD01000014">
    <property type="protein sequence ID" value="SIT13783.1"/>
    <property type="molecule type" value="Genomic_DNA"/>
</dbReference>
<reference evidence="11" key="1">
    <citation type="submission" date="2017-01" db="EMBL/GenBank/DDBJ databases">
        <authorList>
            <person name="Varghese N."/>
            <person name="Submissions S."/>
        </authorList>
    </citation>
    <scope>NUCLEOTIDE SEQUENCE [LARGE SCALE GENOMIC DNA]</scope>
    <source>
        <strain evidence="11">DSM 45196</strain>
    </source>
</reference>
<dbReference type="RefSeq" id="WP_084190213.1">
    <property type="nucleotide sequence ID" value="NZ_CP048103.1"/>
</dbReference>
<evidence type="ECO:0000256" key="5">
    <source>
        <dbReference type="ARBA" id="ARBA00022917"/>
    </source>
</evidence>
<dbReference type="Gene3D" id="3.40.50.300">
    <property type="entry name" value="P-loop containing nucleotide triphosphate hydrolases"/>
    <property type="match status" value="1"/>
</dbReference>
<comment type="subcellular location">
    <subcellularLocation>
        <location evidence="1">Cytoplasm</location>
    </subcellularLocation>
</comment>
<dbReference type="GO" id="GO:0003924">
    <property type="term" value="F:GTPase activity"/>
    <property type="evidence" value="ECO:0007669"/>
    <property type="project" value="InterPro"/>
</dbReference>
<keyword evidence="11" id="KW-1185">Reference proteome</keyword>
<name>A0A1N7PT03_9BACL</name>
<dbReference type="InterPro" id="IPR036390">
    <property type="entry name" value="WH_DNA-bd_sf"/>
</dbReference>
<protein>
    <recommendedName>
        <fullName evidence="2">Selenocysteine-specific elongation factor</fullName>
    </recommendedName>
    <alternativeName>
        <fullName evidence="8">SelB translation factor</fullName>
    </alternativeName>
</protein>
<dbReference type="SUPFAM" id="SSF46785">
    <property type="entry name" value="Winged helix' DNA-binding domain"/>
    <property type="match status" value="2"/>
</dbReference>
<keyword evidence="10" id="KW-0251">Elongation factor</keyword>
<dbReference type="AlphaFoldDB" id="A0A1N7PT03"/>
<organism evidence="10 11">
    <name type="scientific">Kroppenstedtia eburnea</name>
    <dbReference type="NCBI Taxonomy" id="714067"/>
    <lineage>
        <taxon>Bacteria</taxon>
        <taxon>Bacillati</taxon>
        <taxon>Bacillota</taxon>
        <taxon>Bacilli</taxon>
        <taxon>Bacillales</taxon>
        <taxon>Thermoactinomycetaceae</taxon>
        <taxon>Kroppenstedtia</taxon>
    </lineage>
</organism>
<dbReference type="PANTHER" id="PTHR43721">
    <property type="entry name" value="ELONGATION FACTOR TU-RELATED"/>
    <property type="match status" value="1"/>
</dbReference>
<comment type="function">
    <text evidence="7">Translation factor necessary for the incorporation of selenocysteine into proteins. It probably replaces EF-Tu for the insertion of selenocysteine directed by the UGA codon. SelB binds GTP and GDP.</text>
</comment>
<dbReference type="Pfam" id="PF25461">
    <property type="entry name" value="Beta-barrel_SelB"/>
    <property type="match status" value="1"/>
</dbReference>
<evidence type="ECO:0000256" key="8">
    <source>
        <dbReference type="ARBA" id="ARBA00031615"/>
    </source>
</evidence>
<dbReference type="InterPro" id="IPR015191">
    <property type="entry name" value="SelB_WHD4"/>
</dbReference>
<dbReference type="GO" id="GO:0003723">
    <property type="term" value="F:RNA binding"/>
    <property type="evidence" value="ECO:0007669"/>
    <property type="project" value="InterPro"/>
</dbReference>
<evidence type="ECO:0000256" key="2">
    <source>
        <dbReference type="ARBA" id="ARBA00015953"/>
    </source>
</evidence>
<evidence type="ECO:0000256" key="1">
    <source>
        <dbReference type="ARBA" id="ARBA00004496"/>
    </source>
</evidence>
<keyword evidence="6" id="KW-0342">GTP-binding</keyword>
<dbReference type="InterPro" id="IPR050055">
    <property type="entry name" value="EF-Tu_GTPase"/>
</dbReference>
<accession>A0A1N7PT03</accession>
<evidence type="ECO:0000313" key="10">
    <source>
        <dbReference type="EMBL" id="SIT13783.1"/>
    </source>
</evidence>
<gene>
    <name evidence="10" type="ORF">SAMN05421790_11462</name>
</gene>
<dbReference type="Proteomes" id="UP000186795">
    <property type="component" value="Unassembled WGS sequence"/>
</dbReference>
<dbReference type="GO" id="GO:0005737">
    <property type="term" value="C:cytoplasm"/>
    <property type="evidence" value="ECO:0007669"/>
    <property type="project" value="UniProtKB-SubCell"/>
</dbReference>
<dbReference type="Pfam" id="PF03144">
    <property type="entry name" value="GTP_EFTU_D2"/>
    <property type="match status" value="1"/>
</dbReference>
<dbReference type="InterPro" id="IPR015190">
    <property type="entry name" value="Elong_fac_SelB-wing-hlx_typ-2"/>
</dbReference>
<dbReference type="Pfam" id="PF00009">
    <property type="entry name" value="GTP_EFTU"/>
    <property type="match status" value="1"/>
</dbReference>
<dbReference type="InterPro" id="IPR004535">
    <property type="entry name" value="Transl_elong_SelB"/>
</dbReference>
<dbReference type="SUPFAM" id="SSF50447">
    <property type="entry name" value="Translation proteins"/>
    <property type="match status" value="1"/>
</dbReference>
<dbReference type="OrthoDB" id="9804504at2"/>
<proteinExistence type="predicted"/>
<dbReference type="InterPro" id="IPR000795">
    <property type="entry name" value="T_Tr_GTP-bd_dom"/>
</dbReference>
<dbReference type="GO" id="GO:0003746">
    <property type="term" value="F:translation elongation factor activity"/>
    <property type="evidence" value="ECO:0007669"/>
    <property type="project" value="UniProtKB-KW"/>
</dbReference>
<dbReference type="InterPro" id="IPR004161">
    <property type="entry name" value="EFTu-like_2"/>
</dbReference>
<evidence type="ECO:0000259" key="9">
    <source>
        <dbReference type="PROSITE" id="PS51722"/>
    </source>
</evidence>
<dbReference type="InterPro" id="IPR009001">
    <property type="entry name" value="Transl_elong_EF1A/Init_IF2_C"/>
</dbReference>
<dbReference type="Gene3D" id="2.40.30.10">
    <property type="entry name" value="Translation factors"/>
    <property type="match status" value="1"/>
</dbReference>
<dbReference type="SUPFAM" id="SSF50465">
    <property type="entry name" value="EF-Tu/eEF-1alpha/eIF2-gamma C-terminal domain"/>
    <property type="match status" value="1"/>
</dbReference>
<dbReference type="CDD" id="cd03696">
    <property type="entry name" value="SelB_II"/>
    <property type="match status" value="1"/>
</dbReference>
<dbReference type="GO" id="GO:0005525">
    <property type="term" value="F:GTP binding"/>
    <property type="evidence" value="ECO:0007669"/>
    <property type="project" value="UniProtKB-KW"/>
</dbReference>
<dbReference type="CDD" id="cd04171">
    <property type="entry name" value="SelB"/>
    <property type="match status" value="1"/>
</dbReference>
<feature type="domain" description="Tr-type G" evidence="9">
    <location>
        <begin position="3"/>
        <end position="176"/>
    </location>
</feature>
<dbReference type="InterPro" id="IPR009000">
    <property type="entry name" value="Transl_B-barrel_sf"/>
</dbReference>
<dbReference type="PROSITE" id="PS51722">
    <property type="entry name" value="G_TR_2"/>
    <property type="match status" value="1"/>
</dbReference>
<dbReference type="NCBIfam" id="TIGR00475">
    <property type="entry name" value="selB"/>
    <property type="match status" value="1"/>
</dbReference>
<keyword evidence="3" id="KW-0963">Cytoplasm</keyword>
<dbReference type="Pfam" id="PF09106">
    <property type="entry name" value="WHD_2nd_SelB"/>
    <property type="match status" value="1"/>
</dbReference>
<dbReference type="InterPro" id="IPR036388">
    <property type="entry name" value="WH-like_DNA-bd_sf"/>
</dbReference>
<keyword evidence="4" id="KW-0547">Nucleotide-binding</keyword>
<dbReference type="GO" id="GO:0001514">
    <property type="term" value="P:selenocysteine incorporation"/>
    <property type="evidence" value="ECO:0007669"/>
    <property type="project" value="InterPro"/>
</dbReference>
<evidence type="ECO:0000256" key="4">
    <source>
        <dbReference type="ARBA" id="ARBA00022741"/>
    </source>
</evidence>
<dbReference type="PANTHER" id="PTHR43721:SF22">
    <property type="entry name" value="ELONGATION FACTOR TU, MITOCHONDRIAL"/>
    <property type="match status" value="1"/>
</dbReference>
<evidence type="ECO:0000313" key="11">
    <source>
        <dbReference type="Proteomes" id="UP000186795"/>
    </source>
</evidence>
<dbReference type="CDD" id="cd15491">
    <property type="entry name" value="selB_III"/>
    <property type="match status" value="1"/>
</dbReference>
<keyword evidence="5" id="KW-0648">Protein biosynthesis</keyword>
<dbReference type="SUPFAM" id="SSF52540">
    <property type="entry name" value="P-loop containing nucleoside triphosphate hydrolases"/>
    <property type="match status" value="1"/>
</dbReference>